<dbReference type="EMBL" id="UINC01003373">
    <property type="protein sequence ID" value="SVA05760.1"/>
    <property type="molecule type" value="Genomic_DNA"/>
</dbReference>
<feature type="region of interest" description="Disordered" evidence="1">
    <location>
        <begin position="1"/>
        <end position="20"/>
    </location>
</feature>
<gene>
    <name evidence="2" type="ORF">METZ01_LOCUS58614</name>
</gene>
<organism evidence="2">
    <name type="scientific">marine metagenome</name>
    <dbReference type="NCBI Taxonomy" id="408172"/>
    <lineage>
        <taxon>unclassified sequences</taxon>
        <taxon>metagenomes</taxon>
        <taxon>ecological metagenomes</taxon>
    </lineage>
</organism>
<dbReference type="AlphaFoldDB" id="A0A381SP10"/>
<evidence type="ECO:0000313" key="2">
    <source>
        <dbReference type="EMBL" id="SVA05760.1"/>
    </source>
</evidence>
<protein>
    <submittedName>
        <fullName evidence="2">Uncharacterized protein</fullName>
    </submittedName>
</protein>
<proteinExistence type="predicted"/>
<accession>A0A381SP10</accession>
<name>A0A381SP10_9ZZZZ</name>
<reference evidence="2" key="1">
    <citation type="submission" date="2018-05" db="EMBL/GenBank/DDBJ databases">
        <authorList>
            <person name="Lanie J.A."/>
            <person name="Ng W.-L."/>
            <person name="Kazmierczak K.M."/>
            <person name="Andrzejewski T.M."/>
            <person name="Davidsen T.M."/>
            <person name="Wayne K.J."/>
            <person name="Tettelin H."/>
            <person name="Glass J.I."/>
            <person name="Rusch D."/>
            <person name="Podicherti R."/>
            <person name="Tsui H.-C.T."/>
            <person name="Winkler M.E."/>
        </authorList>
    </citation>
    <scope>NUCLEOTIDE SEQUENCE</scope>
</reference>
<evidence type="ECO:0000256" key="1">
    <source>
        <dbReference type="SAM" id="MobiDB-lite"/>
    </source>
</evidence>
<sequence>MGTAGFEPATSGTQSPNHTKLDYVPCVDRIMIPNFKHEVCMILIASKIS</sequence>